<reference evidence="2 3" key="1">
    <citation type="submission" date="2024-02" db="EMBL/GenBank/DDBJ databases">
        <title>Chromosome-scale genome assembly of the rough periwinkle Littorina saxatilis.</title>
        <authorList>
            <person name="De Jode A."/>
            <person name="Faria R."/>
            <person name="Formenti G."/>
            <person name="Sims Y."/>
            <person name="Smith T.P."/>
            <person name="Tracey A."/>
            <person name="Wood J.M.D."/>
            <person name="Zagrodzka Z.B."/>
            <person name="Johannesson K."/>
            <person name="Butlin R.K."/>
            <person name="Leder E.H."/>
        </authorList>
    </citation>
    <scope>NUCLEOTIDE SEQUENCE [LARGE SCALE GENOMIC DNA]</scope>
    <source>
        <strain evidence="2">Snail1</strain>
        <tissue evidence="2">Muscle</tissue>
    </source>
</reference>
<organism evidence="2 3">
    <name type="scientific">Littorina saxatilis</name>
    <dbReference type="NCBI Taxonomy" id="31220"/>
    <lineage>
        <taxon>Eukaryota</taxon>
        <taxon>Metazoa</taxon>
        <taxon>Spiralia</taxon>
        <taxon>Lophotrochozoa</taxon>
        <taxon>Mollusca</taxon>
        <taxon>Gastropoda</taxon>
        <taxon>Caenogastropoda</taxon>
        <taxon>Littorinimorpha</taxon>
        <taxon>Littorinoidea</taxon>
        <taxon>Littorinidae</taxon>
        <taxon>Littorina</taxon>
    </lineage>
</organism>
<evidence type="ECO:0000313" key="2">
    <source>
        <dbReference type="EMBL" id="KAK7116478.1"/>
    </source>
</evidence>
<evidence type="ECO:0000256" key="1">
    <source>
        <dbReference type="SAM" id="MobiDB-lite"/>
    </source>
</evidence>
<sequence>MIVNKLLLYYRNRSNWITFRMIDVDGSLPDLPSVKTYFTRYGNNVKVKEQTRETKRELLVGITKDEPAGQRSTKSHTCPLRAIGQKHHTVGDYRVQVHLHRPEVFGCEIIFTEQSLSVTVGNEVIRTFSQGDLQTWKEPLHKTLSALETVWGVCMTLCSQSGQIKIQAIQSHSQAISRACSCEWKLPVLRMISKLLKPYKNHLLQSSGQTSVSAGPRSTNGNPLSSPRSTSDLQGEDVIAEFCIDPQSDPRVAIFNSCVERIRETYSELGVSCDADMRTVTLQGPARAVRQAREFMCAHIRNLTTERLPLDELKINMLKTPTASVWIQKTINKAKIICDWATEGRSLVSITAPLRDQAKLKHMFQSSFQSTVVCLDDSQKVRLQSDGWTGFLQRLEQDRQGGLAPVLNIKDNTIVMVDLATTIEVIRHTVLAFFHGDACHTHSLESDLTGLQPWQGTLLANANIRQRFLNDLSDEVMFEPHCDSIIIRAPDRLRTECLCRIWTFLATLSQQRINLTPGSMEMYKQAAARRRVCTLLNAEGLVCHWRVKVSHIEVNALESDQQELRQIFTSAFKEVRIPVPKAKSHLLGSQEFLKRVSTIRQSQNESPVPVVRPARRASRVVIVDTPEHCARARRSVVEFFDTHNAPPSSSE</sequence>
<protein>
    <submittedName>
        <fullName evidence="2">Uncharacterized protein</fullName>
    </submittedName>
</protein>
<comment type="caution">
    <text evidence="2">The sequence shown here is derived from an EMBL/GenBank/DDBJ whole genome shotgun (WGS) entry which is preliminary data.</text>
</comment>
<gene>
    <name evidence="2" type="ORF">V1264_002150</name>
</gene>
<accession>A0AAN9GPX1</accession>
<feature type="region of interest" description="Disordered" evidence="1">
    <location>
        <begin position="207"/>
        <end position="232"/>
    </location>
</feature>
<evidence type="ECO:0000313" key="3">
    <source>
        <dbReference type="Proteomes" id="UP001374579"/>
    </source>
</evidence>
<dbReference type="EMBL" id="JBAMIC010000001">
    <property type="protein sequence ID" value="KAK7116478.1"/>
    <property type="molecule type" value="Genomic_DNA"/>
</dbReference>
<name>A0AAN9GPX1_9CAEN</name>
<keyword evidence="3" id="KW-1185">Reference proteome</keyword>
<proteinExistence type="predicted"/>
<dbReference type="AlphaFoldDB" id="A0AAN9GPX1"/>
<dbReference type="Proteomes" id="UP001374579">
    <property type="component" value="Unassembled WGS sequence"/>
</dbReference>